<dbReference type="Gene3D" id="1.10.10.10">
    <property type="entry name" value="Winged helix-like DNA-binding domain superfamily/Winged helix DNA-binding domain"/>
    <property type="match status" value="1"/>
</dbReference>
<dbReference type="GO" id="GO:0006352">
    <property type="term" value="P:DNA-templated transcription initiation"/>
    <property type="evidence" value="ECO:0007669"/>
    <property type="project" value="InterPro"/>
</dbReference>
<dbReference type="InterPro" id="IPR013325">
    <property type="entry name" value="RNA_pol_sigma_r2"/>
</dbReference>
<dbReference type="PANTHER" id="PTHR43133:SF39">
    <property type="entry name" value="SIMILAR TO RNA POLYMERASE SIGMA-E FACTOR"/>
    <property type="match status" value="1"/>
</dbReference>
<gene>
    <name evidence="6" type="ORF">KC729_07675</name>
</gene>
<dbReference type="AlphaFoldDB" id="A0A956LY34"/>
<accession>A0A956LY34</accession>
<reference evidence="6" key="1">
    <citation type="submission" date="2020-04" db="EMBL/GenBank/DDBJ databases">
        <authorList>
            <person name="Zhang T."/>
        </authorList>
    </citation>
    <scope>NUCLEOTIDE SEQUENCE</scope>
    <source>
        <strain evidence="6">HKST-UBA01</strain>
    </source>
</reference>
<dbReference type="PANTHER" id="PTHR43133">
    <property type="entry name" value="RNA POLYMERASE ECF-TYPE SIGMA FACTO"/>
    <property type="match status" value="1"/>
</dbReference>
<keyword evidence="4" id="KW-0804">Transcription</keyword>
<dbReference type="Pfam" id="PF07638">
    <property type="entry name" value="Sigma70_ECF"/>
    <property type="match status" value="1"/>
</dbReference>
<dbReference type="InterPro" id="IPR039425">
    <property type="entry name" value="RNA_pol_sigma-70-like"/>
</dbReference>
<comment type="caution">
    <text evidence="6">The sequence shown here is derived from an EMBL/GenBank/DDBJ whole genome shotgun (WGS) entry which is preliminary data.</text>
</comment>
<evidence type="ECO:0000256" key="1">
    <source>
        <dbReference type="ARBA" id="ARBA00010641"/>
    </source>
</evidence>
<feature type="domain" description="RNA polymerase sigma-70 ECF-like HTH" evidence="5">
    <location>
        <begin position="10"/>
        <end position="188"/>
    </location>
</feature>
<evidence type="ECO:0000313" key="7">
    <source>
        <dbReference type="Proteomes" id="UP000697710"/>
    </source>
</evidence>
<keyword evidence="3" id="KW-0731">Sigma factor</keyword>
<sequence>MRFCVKDAPQVTQLLNEIRAGDVRAADRIFPMVYDELRRLAQSYLDHESGGHTLQATALVHEAFLRMVDQTRVEWQGRAHFFAVAAQAIRRILVDHSRARRRVKRGGGAVPLSLDAAVEVGNTPDTQILALDRALERFAAQQPVAARVVELRYFGGLTTKDAAEVLGTSARSVERHWQFARAWLYRELGSEGTGAE</sequence>
<dbReference type="InterPro" id="IPR036388">
    <property type="entry name" value="WH-like_DNA-bd_sf"/>
</dbReference>
<dbReference type="GO" id="GO:0016987">
    <property type="term" value="F:sigma factor activity"/>
    <property type="evidence" value="ECO:0007669"/>
    <property type="project" value="UniProtKB-KW"/>
</dbReference>
<dbReference type="InterPro" id="IPR053812">
    <property type="entry name" value="HTH_Sigma70_ECF-like"/>
</dbReference>
<comment type="similarity">
    <text evidence="1">Belongs to the sigma-70 factor family. ECF subfamily.</text>
</comment>
<evidence type="ECO:0000256" key="4">
    <source>
        <dbReference type="ARBA" id="ARBA00023163"/>
    </source>
</evidence>
<dbReference type="Gene3D" id="1.10.1740.10">
    <property type="match status" value="1"/>
</dbReference>
<evidence type="ECO:0000256" key="3">
    <source>
        <dbReference type="ARBA" id="ARBA00023082"/>
    </source>
</evidence>
<dbReference type="SUPFAM" id="SSF88946">
    <property type="entry name" value="Sigma2 domain of RNA polymerase sigma factors"/>
    <property type="match status" value="1"/>
</dbReference>
<dbReference type="NCBIfam" id="TIGR02999">
    <property type="entry name" value="Sig-70_X6"/>
    <property type="match status" value="1"/>
</dbReference>
<dbReference type="InterPro" id="IPR014284">
    <property type="entry name" value="RNA_pol_sigma-70_dom"/>
</dbReference>
<keyword evidence="2" id="KW-0805">Transcription regulation</keyword>
<dbReference type="InterPro" id="IPR011517">
    <property type="entry name" value="RNA_pol_sigma70_ECF-like"/>
</dbReference>
<dbReference type="Proteomes" id="UP000697710">
    <property type="component" value="Unassembled WGS sequence"/>
</dbReference>
<dbReference type="SUPFAM" id="SSF88659">
    <property type="entry name" value="Sigma3 and sigma4 domains of RNA polymerase sigma factors"/>
    <property type="match status" value="1"/>
</dbReference>
<dbReference type="EMBL" id="JAGQHR010000187">
    <property type="protein sequence ID" value="MCA9727546.1"/>
    <property type="molecule type" value="Genomic_DNA"/>
</dbReference>
<evidence type="ECO:0000259" key="5">
    <source>
        <dbReference type="Pfam" id="PF07638"/>
    </source>
</evidence>
<dbReference type="NCBIfam" id="TIGR02937">
    <property type="entry name" value="sigma70-ECF"/>
    <property type="match status" value="1"/>
</dbReference>
<protein>
    <submittedName>
        <fullName evidence="6">Sigma-70 family RNA polymerase sigma factor</fullName>
    </submittedName>
</protein>
<dbReference type="InterPro" id="IPR013324">
    <property type="entry name" value="RNA_pol_sigma_r3/r4-like"/>
</dbReference>
<proteinExistence type="inferred from homology"/>
<name>A0A956LY34_UNCEI</name>
<evidence type="ECO:0000256" key="2">
    <source>
        <dbReference type="ARBA" id="ARBA00023015"/>
    </source>
</evidence>
<evidence type="ECO:0000313" key="6">
    <source>
        <dbReference type="EMBL" id="MCA9727546.1"/>
    </source>
</evidence>
<reference evidence="6" key="2">
    <citation type="journal article" date="2021" name="Microbiome">
        <title>Successional dynamics and alternative stable states in a saline activated sludge microbial community over 9 years.</title>
        <authorList>
            <person name="Wang Y."/>
            <person name="Ye J."/>
            <person name="Ju F."/>
            <person name="Liu L."/>
            <person name="Boyd J.A."/>
            <person name="Deng Y."/>
            <person name="Parks D.H."/>
            <person name="Jiang X."/>
            <person name="Yin X."/>
            <person name="Woodcroft B.J."/>
            <person name="Tyson G.W."/>
            <person name="Hugenholtz P."/>
            <person name="Polz M.F."/>
            <person name="Zhang T."/>
        </authorList>
    </citation>
    <scope>NUCLEOTIDE SEQUENCE</scope>
    <source>
        <strain evidence="6">HKST-UBA01</strain>
    </source>
</reference>
<organism evidence="6 7">
    <name type="scientific">Eiseniibacteriota bacterium</name>
    <dbReference type="NCBI Taxonomy" id="2212470"/>
    <lineage>
        <taxon>Bacteria</taxon>
        <taxon>Candidatus Eiseniibacteriota</taxon>
    </lineage>
</organism>